<dbReference type="SUPFAM" id="SSF55781">
    <property type="entry name" value="GAF domain-like"/>
    <property type="match status" value="1"/>
</dbReference>
<feature type="domain" description="GGDEF" evidence="6">
    <location>
        <begin position="850"/>
        <end position="983"/>
    </location>
</feature>
<dbReference type="InterPro" id="IPR000014">
    <property type="entry name" value="PAS"/>
</dbReference>
<keyword evidence="7" id="KW-0548">Nucleotidyltransferase</keyword>
<dbReference type="InterPro" id="IPR035919">
    <property type="entry name" value="EAL_sf"/>
</dbReference>
<dbReference type="NCBIfam" id="TIGR00254">
    <property type="entry name" value="GGDEF"/>
    <property type="match status" value="1"/>
</dbReference>
<dbReference type="Gene3D" id="3.30.450.40">
    <property type="match status" value="1"/>
</dbReference>
<dbReference type="Pfam" id="PF13185">
    <property type="entry name" value="GAF_2"/>
    <property type="match status" value="1"/>
</dbReference>
<dbReference type="Pfam" id="PF08447">
    <property type="entry name" value="PAS_3"/>
    <property type="match status" value="1"/>
</dbReference>
<dbReference type="InterPro" id="IPR003018">
    <property type="entry name" value="GAF"/>
</dbReference>
<keyword evidence="2" id="KW-0472">Membrane</keyword>
<evidence type="ECO:0000259" key="3">
    <source>
        <dbReference type="PROSITE" id="PS50112"/>
    </source>
</evidence>
<accession>A0A7U7G9D7</accession>
<dbReference type="PROSITE" id="PS50887">
    <property type="entry name" value="GGDEF"/>
    <property type="match status" value="1"/>
</dbReference>
<proteinExistence type="predicted"/>
<evidence type="ECO:0000259" key="4">
    <source>
        <dbReference type="PROSITE" id="PS50113"/>
    </source>
</evidence>
<dbReference type="Gene3D" id="3.20.20.450">
    <property type="entry name" value="EAL domain"/>
    <property type="match status" value="1"/>
</dbReference>
<evidence type="ECO:0000259" key="5">
    <source>
        <dbReference type="PROSITE" id="PS50883"/>
    </source>
</evidence>
<dbReference type="InterPro" id="IPR013767">
    <property type="entry name" value="PAS_fold"/>
</dbReference>
<dbReference type="CDD" id="cd00130">
    <property type="entry name" value="PAS"/>
    <property type="match status" value="2"/>
</dbReference>
<dbReference type="Gene3D" id="3.30.70.270">
    <property type="match status" value="1"/>
</dbReference>
<organism evidence="7 8">
    <name type="scientific">Candidatus Contendobacter odensis Run_B_J11</name>
    <dbReference type="NCBI Taxonomy" id="1400861"/>
    <lineage>
        <taxon>Bacteria</taxon>
        <taxon>Pseudomonadati</taxon>
        <taxon>Pseudomonadota</taxon>
        <taxon>Gammaproteobacteria</taxon>
        <taxon>Candidatus Competibacteraceae</taxon>
        <taxon>Candidatus Contendibacter</taxon>
    </lineage>
</organism>
<sequence>MYKASSSLTQTSCLLPVIIKMAGGFMGIMLILLMSIFLMGNAVAAEKVSLQLRWDHQFQFAGYYAAQWQGYYADAGFEVEIRSAIKPDGTILSATQEVANGNADFGVGAADILIARDQGIPLVVLASIFQNSAAEFYAKEGTHLQAPVDLLKLRVARIKNDLIDIELQAMLRAEGIDPNQITPYPHEPGIDHLVTDRVDVIPGYRISTPYAFQQQGISVTTLRPINYGIDFYGDSLFTHARWIERDPKAVQRFVQATLKGWAYALEHPIEIADKISQDLPRTETIAHGTFHELNRFQIDGVKTLTLYPLLDVGHTNPNRWRRMYELMRTIGIITKPMAIDELIFDPARQEHNREHNIHRQLQTALYGIAGLIILIFAWNQTLRKVLTRKTRELLGVNQQLQDSTLRLKMATEAGKVGLWDWDLGTNEVFYSAEWKRQIGYQDHEIAHNFMEWQSRVHPDDLDRALRTVQTYIEKPWPNYTVELRFRHKDGSYRWILTHASLIQDAQGKVLRMLGSHIDITERKQTEKALRRSEEHYRAVIETSPDGFWMLDTQGHLLAVNEAYVRLSGYSRDELCTMTAADLEASENPAEVAAHIKTIIEQGSDLFQTQHRAKSGRIWQAEINAAYYRYPAGDRIFSFIRDIHRRQRSEALLKVRMHLSEKARSGSLDDILRAALDVMERFTGSQIGFFHFVDPDQETLTLQSWSSHTLNTMCKAEGKGLHYSISQAGVWTDCIRQRQPVIHNDYASLPHQKGLPEGHAPVIRELTVPILRNDQVIAIIGVGNKPEDYTSDDVAAVQVLADLLIDAVERKQAEDRIEHLAYHDALTQLPNRVLLTDRLQQAMAQTERDQKRLAVCYIDLDDFKPINDTWGHSHGDQVLMEVAQRLKASVRAGDTVARLGGDEFVLLLGDLADVEECEHALDRVVTALRVPFTVSGQLLPLTASLGVSLYPDDHADPDTLLRHSDQTMYAAKQAGGNCYHWFDAEYDRRSRHYRDSLHRIEQGLVAGELRLYYQPQVDMRHGTVIGAEALIRWQHPDEGLLPPARFMPAVEASDLAIAVGQWVMNEALRQMTIWAAQGLRLPVSINISSRHLQQSDFVAELQAALAAHPDVPAHGLELEILETVALEDMAIISHLIESCRQLGVRFALDDFGTGYSSLTYLKNLAVHLLKIDQSFVRDLLVDSEARAIVEGVIGLSVAFRRKVIAEGVETDAHGSLLIRLGCDLAQGYGIARPMPPEQLPAWIAAWTAPSAWIGMANGERDLDIPA</sequence>
<evidence type="ECO:0000256" key="1">
    <source>
        <dbReference type="ARBA" id="ARBA00001946"/>
    </source>
</evidence>
<dbReference type="Gene3D" id="3.40.190.10">
    <property type="entry name" value="Periplasmic binding protein-like II"/>
    <property type="match status" value="2"/>
</dbReference>
<feature type="transmembrane region" description="Helical" evidence="2">
    <location>
        <begin position="24"/>
        <end position="44"/>
    </location>
</feature>
<evidence type="ECO:0000313" key="7">
    <source>
        <dbReference type="EMBL" id="CDH43984.1"/>
    </source>
</evidence>
<dbReference type="SMART" id="SM00091">
    <property type="entry name" value="PAS"/>
    <property type="match status" value="2"/>
</dbReference>
<dbReference type="PROSITE" id="PS50113">
    <property type="entry name" value="PAC"/>
    <property type="match status" value="1"/>
</dbReference>
<dbReference type="InterPro" id="IPR043128">
    <property type="entry name" value="Rev_trsase/Diguanyl_cyclase"/>
</dbReference>
<dbReference type="SUPFAM" id="SSF55073">
    <property type="entry name" value="Nucleotide cyclase"/>
    <property type="match status" value="1"/>
</dbReference>
<dbReference type="GO" id="GO:0006355">
    <property type="term" value="P:regulation of DNA-templated transcription"/>
    <property type="evidence" value="ECO:0007669"/>
    <property type="project" value="InterPro"/>
</dbReference>
<dbReference type="AlphaFoldDB" id="A0A7U7G9D7"/>
<dbReference type="GO" id="GO:0052621">
    <property type="term" value="F:diguanylate cyclase activity"/>
    <property type="evidence" value="ECO:0007669"/>
    <property type="project" value="UniProtKB-EC"/>
</dbReference>
<evidence type="ECO:0000256" key="2">
    <source>
        <dbReference type="SAM" id="Phobius"/>
    </source>
</evidence>
<dbReference type="InterPro" id="IPR015168">
    <property type="entry name" value="SsuA/THI5"/>
</dbReference>
<dbReference type="PANTHER" id="PTHR44757">
    <property type="entry name" value="DIGUANYLATE CYCLASE DGCP"/>
    <property type="match status" value="1"/>
</dbReference>
<dbReference type="PANTHER" id="PTHR44757:SF2">
    <property type="entry name" value="BIOFILM ARCHITECTURE MAINTENANCE PROTEIN MBAA"/>
    <property type="match status" value="1"/>
</dbReference>
<dbReference type="FunFam" id="3.30.70.270:FF:000001">
    <property type="entry name" value="Diguanylate cyclase domain protein"/>
    <property type="match status" value="1"/>
</dbReference>
<name>A0A7U7G9D7_9GAMM</name>
<dbReference type="EMBL" id="CBTK010000047">
    <property type="protein sequence ID" value="CDH43984.1"/>
    <property type="molecule type" value="Genomic_DNA"/>
</dbReference>
<dbReference type="SUPFAM" id="SSF141868">
    <property type="entry name" value="EAL domain-like"/>
    <property type="match status" value="1"/>
</dbReference>
<reference evidence="7 8" key="1">
    <citation type="journal article" date="2014" name="ISME J.">
        <title>Candidatus Competibacter-lineage genomes retrieved from metagenomes reveal functional metabolic diversity.</title>
        <authorList>
            <person name="McIlroy S.J."/>
            <person name="Albertsen M."/>
            <person name="Andresen E.K."/>
            <person name="Saunders A.M."/>
            <person name="Kristiansen R."/>
            <person name="Stokholm-Bjerregaard M."/>
            <person name="Nielsen K.L."/>
            <person name="Nielsen P.H."/>
        </authorList>
    </citation>
    <scope>NUCLEOTIDE SEQUENCE [LARGE SCALE GENOMIC DNA]</scope>
    <source>
        <strain evidence="7 8">Run_B_J11</strain>
    </source>
</reference>
<dbReference type="Pfam" id="PF00563">
    <property type="entry name" value="EAL"/>
    <property type="match status" value="1"/>
</dbReference>
<gene>
    <name evidence="7" type="ORF">BN874_1400043</name>
</gene>
<dbReference type="SUPFAM" id="SSF53850">
    <property type="entry name" value="Periplasmic binding protein-like II"/>
    <property type="match status" value="1"/>
</dbReference>
<dbReference type="InterPro" id="IPR035965">
    <property type="entry name" value="PAS-like_dom_sf"/>
</dbReference>
<evidence type="ECO:0000259" key="6">
    <source>
        <dbReference type="PROSITE" id="PS50887"/>
    </source>
</evidence>
<dbReference type="PROSITE" id="PS50112">
    <property type="entry name" value="PAS"/>
    <property type="match status" value="1"/>
</dbReference>
<dbReference type="CDD" id="cd01949">
    <property type="entry name" value="GGDEF"/>
    <property type="match status" value="1"/>
</dbReference>
<dbReference type="Gene3D" id="3.30.450.20">
    <property type="entry name" value="PAS domain"/>
    <property type="match status" value="2"/>
</dbReference>
<comment type="caution">
    <text evidence="7">The sequence shown here is derived from an EMBL/GenBank/DDBJ whole genome shotgun (WGS) entry which is preliminary data.</text>
</comment>
<dbReference type="InterPro" id="IPR013655">
    <property type="entry name" value="PAS_fold_3"/>
</dbReference>
<dbReference type="InterPro" id="IPR052155">
    <property type="entry name" value="Biofilm_reg_signaling"/>
</dbReference>
<dbReference type="InterPro" id="IPR029787">
    <property type="entry name" value="Nucleotide_cyclase"/>
</dbReference>
<comment type="cofactor">
    <cofactor evidence="1">
        <name>Mg(2+)</name>
        <dbReference type="ChEBI" id="CHEBI:18420"/>
    </cofactor>
</comment>
<dbReference type="SMART" id="SM00086">
    <property type="entry name" value="PAC"/>
    <property type="match status" value="1"/>
</dbReference>
<dbReference type="NCBIfam" id="TIGR00229">
    <property type="entry name" value="sensory_box"/>
    <property type="match status" value="2"/>
</dbReference>
<dbReference type="SMART" id="SM00052">
    <property type="entry name" value="EAL"/>
    <property type="match status" value="1"/>
</dbReference>
<dbReference type="InterPro" id="IPR000160">
    <property type="entry name" value="GGDEF_dom"/>
</dbReference>
<dbReference type="SUPFAM" id="SSF55785">
    <property type="entry name" value="PYP-like sensor domain (PAS domain)"/>
    <property type="match status" value="2"/>
</dbReference>
<dbReference type="CDD" id="cd01948">
    <property type="entry name" value="EAL"/>
    <property type="match status" value="1"/>
</dbReference>
<dbReference type="Pfam" id="PF00990">
    <property type="entry name" value="GGDEF"/>
    <property type="match status" value="1"/>
</dbReference>
<dbReference type="EC" id="2.7.7.65" evidence="7"/>
<feature type="domain" description="PAS" evidence="3">
    <location>
        <begin position="532"/>
        <end position="602"/>
    </location>
</feature>
<dbReference type="SMART" id="SM00267">
    <property type="entry name" value="GGDEF"/>
    <property type="match status" value="1"/>
</dbReference>
<dbReference type="Proteomes" id="UP000019184">
    <property type="component" value="Unassembled WGS sequence"/>
</dbReference>
<dbReference type="OrthoDB" id="9176779at2"/>
<keyword evidence="7" id="KW-0808">Transferase</keyword>
<dbReference type="Pfam" id="PF00989">
    <property type="entry name" value="PAS"/>
    <property type="match status" value="1"/>
</dbReference>
<dbReference type="InterPro" id="IPR001633">
    <property type="entry name" value="EAL_dom"/>
</dbReference>
<dbReference type="SMART" id="SM00065">
    <property type="entry name" value="GAF"/>
    <property type="match status" value="1"/>
</dbReference>
<protein>
    <submittedName>
        <fullName evidence="7">Diguanylate cyclase</fullName>
        <ecNumber evidence="7">2.7.7.65</ecNumber>
    </submittedName>
</protein>
<dbReference type="InterPro" id="IPR001610">
    <property type="entry name" value="PAC"/>
</dbReference>
<evidence type="ECO:0000313" key="8">
    <source>
        <dbReference type="Proteomes" id="UP000019184"/>
    </source>
</evidence>
<dbReference type="PROSITE" id="PS50883">
    <property type="entry name" value="EAL"/>
    <property type="match status" value="1"/>
</dbReference>
<feature type="domain" description="EAL" evidence="5">
    <location>
        <begin position="992"/>
        <end position="1246"/>
    </location>
</feature>
<dbReference type="Pfam" id="PF09084">
    <property type="entry name" value="NMT1"/>
    <property type="match status" value="1"/>
</dbReference>
<dbReference type="InterPro" id="IPR000700">
    <property type="entry name" value="PAS-assoc_C"/>
</dbReference>
<keyword evidence="2" id="KW-0812">Transmembrane</keyword>
<keyword evidence="2" id="KW-1133">Transmembrane helix</keyword>
<keyword evidence="8" id="KW-1185">Reference proteome</keyword>
<dbReference type="InterPro" id="IPR029016">
    <property type="entry name" value="GAF-like_dom_sf"/>
</dbReference>
<feature type="domain" description="PAC" evidence="4">
    <location>
        <begin position="479"/>
        <end position="531"/>
    </location>
</feature>